<keyword evidence="2" id="KW-0378">Hydrolase</keyword>
<keyword evidence="5" id="KW-0812">Transmembrane</keyword>
<evidence type="ECO:0000256" key="3">
    <source>
        <dbReference type="ARBA" id="ARBA00022912"/>
    </source>
</evidence>
<dbReference type="InterPro" id="IPR020422">
    <property type="entry name" value="TYR_PHOSPHATASE_DUAL_dom"/>
</dbReference>
<dbReference type="Gene3D" id="3.90.190.10">
    <property type="entry name" value="Protein tyrosine phosphatase superfamily"/>
    <property type="match status" value="1"/>
</dbReference>
<dbReference type="Pfam" id="PF00782">
    <property type="entry name" value="DSPc"/>
    <property type="match status" value="1"/>
</dbReference>
<evidence type="ECO:0000259" key="6">
    <source>
        <dbReference type="PROSITE" id="PS50054"/>
    </source>
</evidence>
<evidence type="ECO:0000256" key="5">
    <source>
        <dbReference type="SAM" id="Phobius"/>
    </source>
</evidence>
<reference evidence="8" key="1">
    <citation type="submission" date="2023-06" db="EMBL/GenBank/DDBJ databases">
        <authorList>
            <person name="Delattre M."/>
        </authorList>
    </citation>
    <scope>NUCLEOTIDE SEQUENCE</scope>
    <source>
        <strain evidence="8">AF72</strain>
    </source>
</reference>
<feature type="domain" description="Tyrosine specific protein phosphatases" evidence="7">
    <location>
        <begin position="72"/>
        <end position="129"/>
    </location>
</feature>
<dbReference type="PROSITE" id="PS50056">
    <property type="entry name" value="TYR_PHOSPHATASE_2"/>
    <property type="match status" value="1"/>
</dbReference>
<keyword evidence="5" id="KW-0472">Membrane</keyword>
<dbReference type="PROSITE" id="PS50054">
    <property type="entry name" value="TYR_PHOSPHATASE_DUAL"/>
    <property type="match status" value="1"/>
</dbReference>
<dbReference type="InterPro" id="IPR000387">
    <property type="entry name" value="Tyr_Pase_dom"/>
</dbReference>
<keyword evidence="3" id="KW-0904">Protein phosphatase</keyword>
<feature type="domain" description="Tyrosine-protein phosphatase" evidence="6">
    <location>
        <begin position="13"/>
        <end position="151"/>
    </location>
</feature>
<dbReference type="PANTHER" id="PTHR45961:SF2">
    <property type="entry name" value="PROTEIN CBG09952"/>
    <property type="match status" value="1"/>
</dbReference>
<feature type="non-terminal residue" evidence="8">
    <location>
        <position position="1"/>
    </location>
</feature>
<keyword evidence="5" id="KW-1133">Transmembrane helix</keyword>
<proteinExistence type="inferred from homology"/>
<dbReference type="SMART" id="SM00195">
    <property type="entry name" value="DSPc"/>
    <property type="match status" value="1"/>
</dbReference>
<evidence type="ECO:0008006" key="10">
    <source>
        <dbReference type="Google" id="ProtNLM"/>
    </source>
</evidence>
<evidence type="ECO:0000259" key="7">
    <source>
        <dbReference type="PROSITE" id="PS50056"/>
    </source>
</evidence>
<feature type="compositionally biased region" description="Low complexity" evidence="4">
    <location>
        <begin position="263"/>
        <end position="277"/>
    </location>
</feature>
<dbReference type="InterPro" id="IPR029021">
    <property type="entry name" value="Prot-tyrosine_phosphatase-like"/>
</dbReference>
<comment type="similarity">
    <text evidence="1">Belongs to the protein-tyrosine phosphatase family. Non-receptor class dual specificity subfamily.</text>
</comment>
<accession>A0AA36D8A7</accession>
<dbReference type="PANTHER" id="PTHR45961">
    <property type="entry name" value="IP21249P"/>
    <property type="match status" value="1"/>
</dbReference>
<organism evidence="8 9">
    <name type="scientific">Mesorhabditis spiculigera</name>
    <dbReference type="NCBI Taxonomy" id="96644"/>
    <lineage>
        <taxon>Eukaryota</taxon>
        <taxon>Metazoa</taxon>
        <taxon>Ecdysozoa</taxon>
        <taxon>Nematoda</taxon>
        <taxon>Chromadorea</taxon>
        <taxon>Rhabditida</taxon>
        <taxon>Rhabditina</taxon>
        <taxon>Rhabditomorpha</taxon>
        <taxon>Rhabditoidea</taxon>
        <taxon>Rhabditidae</taxon>
        <taxon>Mesorhabditinae</taxon>
        <taxon>Mesorhabditis</taxon>
    </lineage>
</organism>
<evidence type="ECO:0000256" key="2">
    <source>
        <dbReference type="ARBA" id="ARBA00022801"/>
    </source>
</evidence>
<comment type="caution">
    <text evidence="8">The sequence shown here is derived from an EMBL/GenBank/DDBJ whole genome shotgun (WGS) entry which is preliminary data.</text>
</comment>
<name>A0AA36D8A7_9BILA</name>
<dbReference type="GO" id="GO:0005737">
    <property type="term" value="C:cytoplasm"/>
    <property type="evidence" value="ECO:0007669"/>
    <property type="project" value="TreeGrafter"/>
</dbReference>
<feature type="region of interest" description="Disordered" evidence="4">
    <location>
        <begin position="198"/>
        <end position="291"/>
    </location>
</feature>
<evidence type="ECO:0000256" key="4">
    <source>
        <dbReference type="SAM" id="MobiDB-lite"/>
    </source>
</evidence>
<evidence type="ECO:0000313" key="8">
    <source>
        <dbReference type="EMBL" id="CAJ0582646.1"/>
    </source>
</evidence>
<dbReference type="SUPFAM" id="SSF52799">
    <property type="entry name" value="(Phosphotyrosine protein) phosphatases II"/>
    <property type="match status" value="1"/>
</dbReference>
<dbReference type="InterPro" id="IPR052103">
    <property type="entry name" value="Dual_spec_Phospatases"/>
</dbReference>
<keyword evidence="9" id="KW-1185">Reference proteome</keyword>
<protein>
    <recommendedName>
        <fullName evidence="10">Protein-tyrosine-phosphatase</fullName>
    </recommendedName>
</protein>
<dbReference type="Proteomes" id="UP001177023">
    <property type="component" value="Unassembled WGS sequence"/>
</dbReference>
<dbReference type="AlphaFoldDB" id="A0AA36D8A7"/>
<dbReference type="EMBL" id="CATQJA010002664">
    <property type="protein sequence ID" value="CAJ0582646.1"/>
    <property type="molecule type" value="Genomic_DNA"/>
</dbReference>
<dbReference type="GO" id="GO:0004721">
    <property type="term" value="F:phosphoprotein phosphatase activity"/>
    <property type="evidence" value="ECO:0007669"/>
    <property type="project" value="UniProtKB-KW"/>
</dbReference>
<evidence type="ECO:0000256" key="1">
    <source>
        <dbReference type="ARBA" id="ARBA00008601"/>
    </source>
</evidence>
<gene>
    <name evidence="8" type="ORF">MSPICULIGERA_LOCUS20776</name>
</gene>
<feature type="transmembrane region" description="Helical" evidence="5">
    <location>
        <begin position="91"/>
        <end position="111"/>
    </location>
</feature>
<evidence type="ECO:0000313" key="9">
    <source>
        <dbReference type="Proteomes" id="UP001177023"/>
    </source>
</evidence>
<sequence length="291" mass="32196">MTTRAVISSDSRKASPIRPFLHVGGIASLSPQMLAKYSTTINLIAGFRISAPAQMRVVHIPLDDDDSQDLSAYWATVFQIIDEERKAKGRVLLLCAMGISRSATFAIAYLMCIEKLNLHDAYKEVQRHRNIICPNIGFFKQMIELELKFYGRNTVQIIEPMPGVPVADVVWKELYDEMLESMDSKDRHLLRGLHTSASTSAIPEPCSPTDDSTLDSSGARPIRKSVSKTSVIRSSRGPREDVQQTRRRLLWKSPVAEDGRGSAGSTGQSPQSSASSLSHEDELPLAKLTLN</sequence>
<dbReference type="InterPro" id="IPR000340">
    <property type="entry name" value="Dual-sp_phosphatase_cat-dom"/>
</dbReference>